<dbReference type="InterPro" id="IPR001173">
    <property type="entry name" value="Glyco_trans_2-like"/>
</dbReference>
<evidence type="ECO:0000313" key="2">
    <source>
        <dbReference type="EMBL" id="KKT36235.1"/>
    </source>
</evidence>
<evidence type="ECO:0000259" key="1">
    <source>
        <dbReference type="Pfam" id="PF00535"/>
    </source>
</evidence>
<dbReference type="Pfam" id="PF00535">
    <property type="entry name" value="Glycos_transf_2"/>
    <property type="match status" value="1"/>
</dbReference>
<dbReference type="Proteomes" id="UP000034069">
    <property type="component" value="Unassembled WGS sequence"/>
</dbReference>
<comment type="caution">
    <text evidence="2">The sequence shown here is derived from an EMBL/GenBank/DDBJ whole genome shotgun (WGS) entry which is preliminary data.</text>
</comment>
<name>A0A0G1GNY4_9BACT</name>
<dbReference type="GO" id="GO:0006487">
    <property type="term" value="P:protein N-linked glycosylation"/>
    <property type="evidence" value="ECO:0007669"/>
    <property type="project" value="TreeGrafter"/>
</dbReference>
<dbReference type="PANTHER" id="PTHR10859:SF91">
    <property type="entry name" value="DOLICHYL-PHOSPHATE BETA-GLUCOSYLTRANSFERASE"/>
    <property type="match status" value="1"/>
</dbReference>
<accession>A0A0G1GNY4</accession>
<dbReference type="PANTHER" id="PTHR10859">
    <property type="entry name" value="GLYCOSYL TRANSFERASE"/>
    <property type="match status" value="1"/>
</dbReference>
<gene>
    <name evidence="2" type="ORF">UW23_C0004G0018</name>
</gene>
<dbReference type="AlphaFoldDB" id="A0A0G1GNY4"/>
<dbReference type="EMBL" id="LCHN01000004">
    <property type="protein sequence ID" value="KKT36235.1"/>
    <property type="molecule type" value="Genomic_DNA"/>
</dbReference>
<dbReference type="Gene3D" id="3.90.550.10">
    <property type="entry name" value="Spore Coat Polysaccharide Biosynthesis Protein SpsA, Chain A"/>
    <property type="match status" value="1"/>
</dbReference>
<dbReference type="SUPFAM" id="SSF53448">
    <property type="entry name" value="Nucleotide-diphospho-sugar transferases"/>
    <property type="match status" value="1"/>
</dbReference>
<sequence length="254" mass="29090">MKTSLTIVIPVYNEASRLQRAFDSLNSLRLPSPLKVNQVIFVNDGSKDESLKILRNAKLKFPKKIISYRHNLGKGYAVKRGMLASKSEFTLLTDADIATPLTEIDKFLPYIKAGLDVIIGTRKNGRSTVTVHQPFIRENMGKVFTALSRLILGVNVTDFTCGFKVFKKGAREAIFKRALVNRWGYDSEVLFLAHKLGFNMVERSVSWADQRNTKVRLLNDAVNSFKELLEIRFNYFSGKYKIVYNYPKREYNFS</sequence>
<organism evidence="2 3">
    <name type="scientific">Candidatus Collierbacteria bacterium GW2011_GWA1_44_12</name>
    <dbReference type="NCBI Taxonomy" id="1618376"/>
    <lineage>
        <taxon>Bacteria</taxon>
        <taxon>Candidatus Collieribacteriota</taxon>
    </lineage>
</organism>
<dbReference type="GO" id="GO:0016740">
    <property type="term" value="F:transferase activity"/>
    <property type="evidence" value="ECO:0007669"/>
    <property type="project" value="UniProtKB-KW"/>
</dbReference>
<reference evidence="2 3" key="1">
    <citation type="journal article" date="2015" name="Nature">
        <title>rRNA introns, odd ribosomes, and small enigmatic genomes across a large radiation of phyla.</title>
        <authorList>
            <person name="Brown C.T."/>
            <person name="Hug L.A."/>
            <person name="Thomas B.C."/>
            <person name="Sharon I."/>
            <person name="Castelle C.J."/>
            <person name="Singh A."/>
            <person name="Wilkins M.J."/>
            <person name="Williams K.H."/>
            <person name="Banfield J.F."/>
        </authorList>
    </citation>
    <scope>NUCLEOTIDE SEQUENCE [LARGE SCALE GENOMIC DNA]</scope>
</reference>
<keyword evidence="2" id="KW-0808">Transferase</keyword>
<protein>
    <submittedName>
        <fullName evidence="2">Glycosyl transferase, group 2 family</fullName>
    </submittedName>
</protein>
<feature type="domain" description="Glycosyltransferase 2-like" evidence="1">
    <location>
        <begin position="6"/>
        <end position="174"/>
    </location>
</feature>
<dbReference type="InterPro" id="IPR029044">
    <property type="entry name" value="Nucleotide-diphossugar_trans"/>
</dbReference>
<proteinExistence type="predicted"/>
<evidence type="ECO:0000313" key="3">
    <source>
        <dbReference type="Proteomes" id="UP000034069"/>
    </source>
</evidence>